<evidence type="ECO:0000313" key="1">
    <source>
        <dbReference type="EMBL" id="QRC98238.1"/>
    </source>
</evidence>
<dbReference type="AlphaFoldDB" id="A0A7U2F5Z4"/>
<gene>
    <name evidence="1" type="ORF">JI435_411770</name>
</gene>
<organism evidence="1 2">
    <name type="scientific">Phaeosphaeria nodorum (strain SN15 / ATCC MYA-4574 / FGSC 10173)</name>
    <name type="common">Glume blotch fungus</name>
    <name type="synonym">Parastagonospora nodorum</name>
    <dbReference type="NCBI Taxonomy" id="321614"/>
    <lineage>
        <taxon>Eukaryota</taxon>
        <taxon>Fungi</taxon>
        <taxon>Dikarya</taxon>
        <taxon>Ascomycota</taxon>
        <taxon>Pezizomycotina</taxon>
        <taxon>Dothideomycetes</taxon>
        <taxon>Pleosporomycetidae</taxon>
        <taxon>Pleosporales</taxon>
        <taxon>Pleosporineae</taxon>
        <taxon>Phaeosphaeriaceae</taxon>
        <taxon>Parastagonospora</taxon>
    </lineage>
</organism>
<dbReference type="VEuPathDB" id="FungiDB:JI435_411770"/>
<reference evidence="2" key="1">
    <citation type="journal article" date="2021" name="BMC Genomics">
        <title>Chromosome-level genome assembly and manually-curated proteome of model necrotroph Parastagonospora nodorum Sn15 reveals a genome-wide trove of candidate effector homologs, and redundancy of virulence-related functions within an accessory chromosome.</title>
        <authorList>
            <person name="Bertazzoni S."/>
            <person name="Jones D.A.B."/>
            <person name="Phan H.T."/>
            <person name="Tan K.-C."/>
            <person name="Hane J.K."/>
        </authorList>
    </citation>
    <scope>NUCLEOTIDE SEQUENCE [LARGE SCALE GENOMIC DNA]</scope>
    <source>
        <strain evidence="2">SN15 / ATCC MYA-4574 / FGSC 10173)</strain>
    </source>
</reference>
<keyword evidence="2" id="KW-1185">Reference proteome</keyword>
<evidence type="ECO:0000313" key="2">
    <source>
        <dbReference type="Proteomes" id="UP000663193"/>
    </source>
</evidence>
<dbReference type="EMBL" id="CP069030">
    <property type="protein sequence ID" value="QRC98238.1"/>
    <property type="molecule type" value="Genomic_DNA"/>
</dbReference>
<dbReference type="Proteomes" id="UP000663193">
    <property type="component" value="Chromosome 8"/>
</dbReference>
<name>A0A7U2F5Z4_PHANO</name>
<sequence length="60" mass="6801">MYEYEALAIDGASLAMCWWGLGLQARDRYSPVVSCRVVQRQWGKSQLMMYLSPSSVVRGV</sequence>
<protein>
    <submittedName>
        <fullName evidence="1">Uncharacterized protein</fullName>
    </submittedName>
</protein>
<proteinExistence type="predicted"/>
<accession>A0A7U2F5Z4</accession>